<evidence type="ECO:0000256" key="11">
    <source>
        <dbReference type="RuleBase" id="RU000634"/>
    </source>
</evidence>
<keyword evidence="9" id="KW-0472">Membrane</keyword>
<keyword evidence="4 11" id="KW-0812">Transmembrane</keyword>
<dbReference type="GO" id="GO:0016192">
    <property type="term" value="P:vesicle-mediated transport"/>
    <property type="evidence" value="ECO:0007669"/>
    <property type="project" value="UniProtKB-KW"/>
</dbReference>
<evidence type="ECO:0000256" key="4">
    <source>
        <dbReference type="ARBA" id="ARBA00022692"/>
    </source>
</evidence>
<dbReference type="GO" id="GO:0005789">
    <property type="term" value="C:endoplasmic reticulum membrane"/>
    <property type="evidence" value="ECO:0007669"/>
    <property type="project" value="UniProtKB-SubCell"/>
</dbReference>
<evidence type="ECO:0000256" key="7">
    <source>
        <dbReference type="ARBA" id="ARBA00022927"/>
    </source>
</evidence>
<dbReference type="OrthoDB" id="7694678at2759"/>
<evidence type="ECO:0000313" key="13">
    <source>
        <dbReference type="Proteomes" id="UP000784294"/>
    </source>
</evidence>
<evidence type="ECO:0000256" key="10">
    <source>
        <dbReference type="ARBA" id="ARBA00023170"/>
    </source>
</evidence>
<comment type="caution">
    <text evidence="12">The sequence shown here is derived from an EMBL/GenBank/DDBJ whole genome shotgun (WGS) entry which is preliminary data.</text>
</comment>
<comment type="subcellular location">
    <subcellularLocation>
        <location evidence="1 11">Endoplasmic reticulum membrane</location>
        <topology evidence="1 11">Multi-pass membrane protein</topology>
    </subcellularLocation>
</comment>
<dbReference type="GO" id="GO:0015031">
    <property type="term" value="P:protein transport"/>
    <property type="evidence" value="ECO:0007669"/>
    <property type="project" value="UniProtKB-KW"/>
</dbReference>
<protein>
    <recommendedName>
        <fullName evidence="11">ER lumen protein-retaining receptor</fullName>
    </recommendedName>
</protein>
<evidence type="ECO:0000256" key="5">
    <source>
        <dbReference type="ARBA" id="ARBA00022824"/>
    </source>
</evidence>
<keyword evidence="8" id="KW-1133">Transmembrane helix</keyword>
<dbReference type="PRINTS" id="PR00660">
    <property type="entry name" value="ERLUMENR"/>
</dbReference>
<accession>A0A448XAE1</accession>
<keyword evidence="13" id="KW-1185">Reference proteome</keyword>
<evidence type="ECO:0000313" key="12">
    <source>
        <dbReference type="EMBL" id="VEL32025.1"/>
    </source>
</evidence>
<evidence type="ECO:0000256" key="8">
    <source>
        <dbReference type="ARBA" id="ARBA00022989"/>
    </source>
</evidence>
<dbReference type="InterPro" id="IPR000133">
    <property type="entry name" value="ER_ret_rcpt"/>
</dbReference>
<comment type="similarity">
    <text evidence="2 11">Belongs to the ERD2 family.</text>
</comment>
<proteinExistence type="inferred from homology"/>
<dbReference type="GO" id="GO:0046923">
    <property type="term" value="F:ER retention sequence binding"/>
    <property type="evidence" value="ECO:0007669"/>
    <property type="project" value="InterPro"/>
</dbReference>
<dbReference type="Proteomes" id="UP000784294">
    <property type="component" value="Unassembled WGS sequence"/>
</dbReference>
<evidence type="ECO:0000256" key="1">
    <source>
        <dbReference type="ARBA" id="ARBA00004477"/>
    </source>
</evidence>
<reference evidence="12" key="1">
    <citation type="submission" date="2018-11" db="EMBL/GenBank/DDBJ databases">
        <authorList>
            <consortium name="Pathogen Informatics"/>
        </authorList>
    </citation>
    <scope>NUCLEOTIDE SEQUENCE</scope>
</reference>
<keyword evidence="3 11" id="KW-0813">Transport</keyword>
<gene>
    <name evidence="12" type="ORF">PXEA_LOCUS25465</name>
</gene>
<evidence type="ECO:0000256" key="3">
    <source>
        <dbReference type="ARBA" id="ARBA00022448"/>
    </source>
</evidence>
<evidence type="ECO:0000256" key="2">
    <source>
        <dbReference type="ARBA" id="ARBA00010120"/>
    </source>
</evidence>
<keyword evidence="6" id="KW-0931">ER-Golgi transport</keyword>
<evidence type="ECO:0000256" key="6">
    <source>
        <dbReference type="ARBA" id="ARBA00022892"/>
    </source>
</evidence>
<dbReference type="EMBL" id="CAAALY010129352">
    <property type="protein sequence ID" value="VEL32025.1"/>
    <property type="molecule type" value="Genomic_DNA"/>
</dbReference>
<dbReference type="PANTHER" id="PTHR10585">
    <property type="entry name" value="ER LUMEN PROTEIN RETAINING RECEPTOR"/>
    <property type="match status" value="1"/>
</dbReference>
<evidence type="ECO:0000256" key="9">
    <source>
        <dbReference type="ARBA" id="ARBA00023136"/>
    </source>
</evidence>
<dbReference type="AlphaFoldDB" id="A0A448XAE1"/>
<keyword evidence="7 11" id="KW-0653">Protein transport</keyword>
<dbReference type="GO" id="GO:0006621">
    <property type="term" value="P:protein retention in ER lumen"/>
    <property type="evidence" value="ECO:0007669"/>
    <property type="project" value="InterPro"/>
</dbReference>
<keyword evidence="10 11" id="KW-0675">Receptor</keyword>
<dbReference type="PROSITE" id="PS00952">
    <property type="entry name" value="ER_LUMEN_RECEPTOR_2"/>
    <property type="match status" value="1"/>
</dbReference>
<name>A0A448XAE1_9PLAT</name>
<keyword evidence="5 11" id="KW-0256">Endoplasmic reticulum</keyword>
<dbReference type="Pfam" id="PF00810">
    <property type="entry name" value="ER_lumen_recept"/>
    <property type="match status" value="1"/>
</dbReference>
<sequence>MIFWTFSIYLEAVAILPQLYMISKTGEAETITSHYLFALGFYRAISSASLFYRYPLPI</sequence>
<organism evidence="12 13">
    <name type="scientific">Protopolystoma xenopodis</name>
    <dbReference type="NCBI Taxonomy" id="117903"/>
    <lineage>
        <taxon>Eukaryota</taxon>
        <taxon>Metazoa</taxon>
        <taxon>Spiralia</taxon>
        <taxon>Lophotrochozoa</taxon>
        <taxon>Platyhelminthes</taxon>
        <taxon>Monogenea</taxon>
        <taxon>Polyopisthocotylea</taxon>
        <taxon>Polystomatidea</taxon>
        <taxon>Polystomatidae</taxon>
        <taxon>Protopolystoma</taxon>
    </lineage>
</organism>